<protein>
    <recommendedName>
        <fullName evidence="2">Serine hydrolase domain-containing protein</fullName>
    </recommendedName>
</protein>
<feature type="chain" id="PRO_5043439771" description="Serine hydrolase domain-containing protein" evidence="1">
    <location>
        <begin position="27"/>
        <end position="180"/>
    </location>
</feature>
<evidence type="ECO:0000313" key="3">
    <source>
        <dbReference type="EMBL" id="KAG5529501.1"/>
    </source>
</evidence>
<feature type="signal peptide" evidence="1">
    <location>
        <begin position="1"/>
        <end position="26"/>
    </location>
</feature>
<evidence type="ECO:0000259" key="2">
    <source>
        <dbReference type="Pfam" id="PF03959"/>
    </source>
</evidence>
<feature type="domain" description="Serine hydrolase" evidence="2">
    <location>
        <begin position="77"/>
        <end position="175"/>
    </location>
</feature>
<evidence type="ECO:0000256" key="1">
    <source>
        <dbReference type="SAM" id="SignalP"/>
    </source>
</evidence>
<sequence length="180" mass="19672">MANTISSFKALAVIFVLAVFSAVAASARDSEMVLAPAHRKHQIMVRFWELVDLVHPLIWVYLLLLKSEEFGVEFRSSQSEVYNFEECLHYIEDFMIKHGPFDGLMGFSQGGILSAALPGMQSDGVALTKVPKIKYLIIMSGGKLGGTGSKFSTPKLAANAFSTPVQCPSLHIIGTSVFRC</sequence>
<reference evidence="3" key="1">
    <citation type="submission" date="2020-08" db="EMBL/GenBank/DDBJ databases">
        <title>Plant Genome Project.</title>
        <authorList>
            <person name="Zhang R.-G."/>
        </authorList>
    </citation>
    <scope>NUCLEOTIDE SEQUENCE</scope>
    <source>
        <strain evidence="3">WSP0</strain>
        <tissue evidence="3">Leaf</tissue>
    </source>
</reference>
<keyword evidence="1" id="KW-0732">Signal</keyword>
<dbReference type="EMBL" id="JACTNZ010000010">
    <property type="protein sequence ID" value="KAG5529501.1"/>
    <property type="molecule type" value="Genomic_DNA"/>
</dbReference>
<dbReference type="InterPro" id="IPR005645">
    <property type="entry name" value="FSH-like_dom"/>
</dbReference>
<accession>A0AAV6ILB1</accession>
<keyword evidence="4" id="KW-1185">Reference proteome</keyword>
<comment type="caution">
    <text evidence="3">The sequence shown here is derived from an EMBL/GenBank/DDBJ whole genome shotgun (WGS) entry which is preliminary data.</text>
</comment>
<dbReference type="Pfam" id="PF03959">
    <property type="entry name" value="FSH1"/>
    <property type="match status" value="1"/>
</dbReference>
<dbReference type="PANTHER" id="PTHR22778:SF52">
    <property type="entry name" value="SERINE HYDROLASE FSH DOMAIN-CONTAINING PROTEIN"/>
    <property type="match status" value="1"/>
</dbReference>
<evidence type="ECO:0000313" key="4">
    <source>
        <dbReference type="Proteomes" id="UP000823749"/>
    </source>
</evidence>
<dbReference type="Proteomes" id="UP000823749">
    <property type="component" value="Chromosome 10"/>
</dbReference>
<proteinExistence type="predicted"/>
<gene>
    <name evidence="3" type="ORF">RHGRI_030032</name>
</gene>
<name>A0AAV6ILB1_9ERIC</name>
<dbReference type="AlphaFoldDB" id="A0AAV6ILB1"/>
<dbReference type="InterPro" id="IPR029058">
    <property type="entry name" value="AB_hydrolase_fold"/>
</dbReference>
<dbReference type="Gene3D" id="3.40.50.1820">
    <property type="entry name" value="alpha/beta hydrolase"/>
    <property type="match status" value="1"/>
</dbReference>
<dbReference type="PANTHER" id="PTHR22778">
    <property type="entry name" value="OVARIAN CANCER GENE-2 PROTEIN-RELATED"/>
    <property type="match status" value="1"/>
</dbReference>
<organism evidence="3 4">
    <name type="scientific">Rhododendron griersonianum</name>
    <dbReference type="NCBI Taxonomy" id="479676"/>
    <lineage>
        <taxon>Eukaryota</taxon>
        <taxon>Viridiplantae</taxon>
        <taxon>Streptophyta</taxon>
        <taxon>Embryophyta</taxon>
        <taxon>Tracheophyta</taxon>
        <taxon>Spermatophyta</taxon>
        <taxon>Magnoliopsida</taxon>
        <taxon>eudicotyledons</taxon>
        <taxon>Gunneridae</taxon>
        <taxon>Pentapetalae</taxon>
        <taxon>asterids</taxon>
        <taxon>Ericales</taxon>
        <taxon>Ericaceae</taxon>
        <taxon>Ericoideae</taxon>
        <taxon>Rhodoreae</taxon>
        <taxon>Rhododendron</taxon>
    </lineage>
</organism>